<dbReference type="OrthoDB" id="9783240at2"/>
<dbReference type="InterPro" id="IPR051010">
    <property type="entry name" value="BCAA_transport"/>
</dbReference>
<feature type="domain" description="Leucine-binding protein" evidence="3">
    <location>
        <begin position="30"/>
        <end position="368"/>
    </location>
</feature>
<accession>A0A0D6X948</accession>
<dbReference type="InterPro" id="IPR028081">
    <property type="entry name" value="Leu-bd"/>
</dbReference>
<evidence type="ECO:0000259" key="3">
    <source>
        <dbReference type="Pfam" id="PF13458"/>
    </source>
</evidence>
<dbReference type="STRING" id="276.THFILI_11770"/>
<dbReference type="PANTHER" id="PTHR30483">
    <property type="entry name" value="LEUCINE-SPECIFIC-BINDING PROTEIN"/>
    <property type="match status" value="1"/>
</dbReference>
<gene>
    <name evidence="4" type="ORF">THFILI_11770</name>
</gene>
<dbReference type="SUPFAM" id="SSF53822">
    <property type="entry name" value="Periplasmic binding protein-like I"/>
    <property type="match status" value="1"/>
</dbReference>
<dbReference type="InterPro" id="IPR028082">
    <property type="entry name" value="Peripla_BP_I"/>
</dbReference>
<comment type="similarity">
    <text evidence="1">Belongs to the leucine-binding protein family.</text>
</comment>
<keyword evidence="2" id="KW-0732">Signal</keyword>
<evidence type="ECO:0000313" key="5">
    <source>
        <dbReference type="Proteomes" id="UP000030364"/>
    </source>
</evidence>
<dbReference type="PANTHER" id="PTHR30483:SF6">
    <property type="entry name" value="PERIPLASMIC BINDING PROTEIN OF ABC TRANSPORTER FOR NATURAL AMINO ACIDS"/>
    <property type="match status" value="1"/>
</dbReference>
<dbReference type="RefSeq" id="WP_038062321.1">
    <property type="nucleotide sequence ID" value="NZ_JPSL02000040.1"/>
</dbReference>
<evidence type="ECO:0000256" key="2">
    <source>
        <dbReference type="ARBA" id="ARBA00022729"/>
    </source>
</evidence>
<dbReference type="PROSITE" id="PS51318">
    <property type="entry name" value="TAT"/>
    <property type="match status" value="1"/>
</dbReference>
<evidence type="ECO:0000256" key="1">
    <source>
        <dbReference type="ARBA" id="ARBA00010062"/>
    </source>
</evidence>
<comment type="caution">
    <text evidence="4">The sequence shown here is derived from an EMBL/GenBank/DDBJ whole genome shotgun (WGS) entry which is preliminary data.</text>
</comment>
<protein>
    <submittedName>
        <fullName evidence="4">ABC transporter substrate-binding protein</fullName>
    </submittedName>
</protein>
<evidence type="ECO:0000313" key="4">
    <source>
        <dbReference type="EMBL" id="KIX84439.1"/>
    </source>
</evidence>
<sequence length="389" mass="42902">MNYSRRRLIKQGAALGLGFFLGTRAQREALRIGVVLPYSGVYAQLGEDITNGMLLYFEEVRNQAGGRPIQLVREDETADPAVALRKVTKLVEQDRVDLLTGLVSTAAAYAVRDYVHNTKNILIVSNAGGNALTRERKSPYIFRTSFTSWQVSFPLGRWVAERIGKRVAIVAADYAFGRESAAAFKESFLAAGGQIVDEVYTPLGSTDFSAALTRLVRARPQAVFGFLAGSDAVIFLKQYAQFGLKGSVPLTTTGFTVEEDVIRAVGRDAEGAYSSLHWAVRLAIPENQRFVQAYRRRFNRTPSVYSMQGYDTARVIVEGVNALQGDLANKDRLVEALEGIRFRGPRGLFEFDPKTHQVVQNIYVRQVRDVGGELANAVVADLGRVRDPG</sequence>
<proteinExistence type="inferred from homology"/>
<organism evidence="4 5">
    <name type="scientific">Thermus filiformis</name>
    <dbReference type="NCBI Taxonomy" id="276"/>
    <lineage>
        <taxon>Bacteria</taxon>
        <taxon>Thermotogati</taxon>
        <taxon>Deinococcota</taxon>
        <taxon>Deinococci</taxon>
        <taxon>Thermales</taxon>
        <taxon>Thermaceae</taxon>
        <taxon>Thermus</taxon>
    </lineage>
</organism>
<name>A0A0D6X948_THEFI</name>
<dbReference type="InterPro" id="IPR006311">
    <property type="entry name" value="TAT_signal"/>
</dbReference>
<dbReference type="Pfam" id="PF13458">
    <property type="entry name" value="Peripla_BP_6"/>
    <property type="match status" value="1"/>
</dbReference>
<dbReference type="Proteomes" id="UP000030364">
    <property type="component" value="Unassembled WGS sequence"/>
</dbReference>
<reference evidence="4 5" key="1">
    <citation type="journal article" date="2015" name="Genome Announc.">
        <title>Draft Genome Sequence of the Thermophile Thermus filiformis ATCC 43280, Producer of Carotenoid-(Di)glucoside-Branched Fatty Acid (Di)esters and Source of Hyperthermostable Enzymes of Biotechnological Interest.</title>
        <authorList>
            <person name="Mandelli F."/>
            <person name="Oliveira Ramires B."/>
            <person name="Couger M.B."/>
            <person name="Paixao D.A."/>
            <person name="Camilo C.M."/>
            <person name="Polikarpov I."/>
            <person name="Prade R."/>
            <person name="Riano-Pachon D.M."/>
            <person name="Squina F.M."/>
        </authorList>
    </citation>
    <scope>NUCLEOTIDE SEQUENCE [LARGE SCALE GENOMIC DNA]</scope>
    <source>
        <strain evidence="4 5">ATCC 43280</strain>
    </source>
</reference>
<dbReference type="CDD" id="cd20014">
    <property type="entry name" value="PBP1_RPA0668_benzoate-like"/>
    <property type="match status" value="1"/>
</dbReference>
<dbReference type="AlphaFoldDB" id="A0A0D6X948"/>
<dbReference type="EMBL" id="JPSL02000040">
    <property type="protein sequence ID" value="KIX84439.1"/>
    <property type="molecule type" value="Genomic_DNA"/>
</dbReference>
<dbReference type="Gene3D" id="3.40.50.2300">
    <property type="match status" value="2"/>
</dbReference>
<keyword evidence="5" id="KW-1185">Reference proteome</keyword>